<name>A0A6P8YDB2_THRPL</name>
<evidence type="ECO:0000256" key="2">
    <source>
        <dbReference type="ARBA" id="ARBA00005928"/>
    </source>
</evidence>
<evidence type="ECO:0000256" key="9">
    <source>
        <dbReference type="ARBA" id="ARBA00052530"/>
    </source>
</evidence>
<accession>A0A6P8YDB2</accession>
<keyword evidence="7 10" id="KW-0443">Lipid metabolism</keyword>
<keyword evidence="6" id="KW-1133">Transmembrane helix</keyword>
<evidence type="ECO:0000256" key="10">
    <source>
        <dbReference type="RuleBase" id="RU363097"/>
    </source>
</evidence>
<dbReference type="Pfam" id="PF03015">
    <property type="entry name" value="Sterile"/>
    <property type="match status" value="1"/>
</dbReference>
<dbReference type="InParanoid" id="A0A6P8YDB2"/>
<gene>
    <name evidence="14" type="primary">LOC117641539</name>
</gene>
<keyword evidence="13" id="KW-1185">Reference proteome</keyword>
<organism evidence="14">
    <name type="scientific">Thrips palmi</name>
    <name type="common">Melon thrips</name>
    <dbReference type="NCBI Taxonomy" id="161013"/>
    <lineage>
        <taxon>Eukaryota</taxon>
        <taxon>Metazoa</taxon>
        <taxon>Ecdysozoa</taxon>
        <taxon>Arthropoda</taxon>
        <taxon>Hexapoda</taxon>
        <taxon>Insecta</taxon>
        <taxon>Pterygota</taxon>
        <taxon>Neoptera</taxon>
        <taxon>Paraneoptera</taxon>
        <taxon>Thysanoptera</taxon>
        <taxon>Terebrantia</taxon>
        <taxon>Thripoidea</taxon>
        <taxon>Thripidae</taxon>
        <taxon>Thrips</taxon>
    </lineage>
</organism>
<dbReference type="PANTHER" id="PTHR11011:SF107">
    <property type="entry name" value="FATTY ACYL-COA REDUCTASE"/>
    <property type="match status" value="1"/>
</dbReference>
<sequence>MGVETGPAGPSEGLDAGLAAPWTAEGVPVGAAPVPVQQAAPEDGASATLSSPVQEFFAGATVMVTGATGFVGKALVEKLLRCCPDLNVIYILIRPKKGMDVEGRYQELLQHPVFERLRSEQGPAVFGKVRPVAGDVSLPHLGLSEGDRRRLQAEVNIVFHSAATVRFNEGLAAAVSLNTVGTQRVMRLCKEMINIKSLVHVSTAYSNADKREVREMVYPPPADPEAVIKLVKSLPEDAMPGLANALMGKRHPNTYTLTKAMAEWIVQEEADDIPCAIVRPSIVTAALRDPVPGWVDNVCGITGIMMEIGRGTIRSIICEEDYIVDLIPVDLVVNTLITAAWRTGTHLANNVQVYNCTSGQLNPVHWHEFGRLTQNQAVDTPTKHVQWYPGFSFRTNRYIHKFCEIFFHFFPAHVVDLLIRAQGGKPIMVKIAQRFKLAAKTGEFFSLHEWDFESSNMKALMKEMDCITDRQTFDVDVSHMSWKPYVTDYMMGIRKYILKDGSESLPSARSKLQKLWWAHRVTQGLTLLFLCRVFFLAGSFLFNDVLGLAR</sequence>
<dbReference type="Pfam" id="PF07993">
    <property type="entry name" value="NAD_binding_4"/>
    <property type="match status" value="1"/>
</dbReference>
<keyword evidence="3 10" id="KW-0444">Lipid biosynthesis</keyword>
<protein>
    <recommendedName>
        <fullName evidence="10">Fatty acyl-CoA reductase</fullName>
        <ecNumber evidence="10">1.2.1.84</ecNumber>
    </recommendedName>
</protein>
<dbReference type="SUPFAM" id="SSF51735">
    <property type="entry name" value="NAD(P)-binding Rossmann-fold domains"/>
    <property type="match status" value="1"/>
</dbReference>
<dbReference type="PANTHER" id="PTHR11011">
    <property type="entry name" value="MALE STERILITY PROTEIN 2-RELATED"/>
    <property type="match status" value="1"/>
</dbReference>
<dbReference type="OrthoDB" id="429813at2759"/>
<comment type="catalytic activity">
    <reaction evidence="9 10">
        <text>a long-chain fatty acyl-CoA + 2 NADPH + 2 H(+) = a long-chain primary fatty alcohol + 2 NADP(+) + CoA</text>
        <dbReference type="Rhea" id="RHEA:52716"/>
        <dbReference type="ChEBI" id="CHEBI:15378"/>
        <dbReference type="ChEBI" id="CHEBI:57287"/>
        <dbReference type="ChEBI" id="CHEBI:57783"/>
        <dbReference type="ChEBI" id="CHEBI:58349"/>
        <dbReference type="ChEBI" id="CHEBI:77396"/>
        <dbReference type="ChEBI" id="CHEBI:83139"/>
        <dbReference type="EC" id="1.2.1.84"/>
    </reaction>
</comment>
<dbReference type="EC" id="1.2.1.84" evidence="10"/>
<dbReference type="CDD" id="cd09071">
    <property type="entry name" value="FAR_C"/>
    <property type="match status" value="1"/>
</dbReference>
<keyword evidence="8" id="KW-0472">Membrane</keyword>
<dbReference type="FunFam" id="3.40.50.720:FF:000143">
    <property type="entry name" value="Fatty acyl-CoA reductase"/>
    <property type="match status" value="1"/>
</dbReference>
<comment type="subcellular location">
    <subcellularLocation>
        <location evidence="1">Membrane</location>
        <topology evidence="1">Multi-pass membrane protein</topology>
    </subcellularLocation>
</comment>
<evidence type="ECO:0000259" key="12">
    <source>
        <dbReference type="Pfam" id="PF07993"/>
    </source>
</evidence>
<keyword evidence="10" id="KW-0560">Oxidoreductase</keyword>
<dbReference type="GeneID" id="117641539"/>
<keyword evidence="5 10" id="KW-0521">NADP</keyword>
<dbReference type="InterPro" id="IPR026055">
    <property type="entry name" value="FAR"/>
</dbReference>
<evidence type="ECO:0000313" key="13">
    <source>
        <dbReference type="Proteomes" id="UP000515158"/>
    </source>
</evidence>
<evidence type="ECO:0000313" key="14">
    <source>
        <dbReference type="RefSeq" id="XP_034234855.1"/>
    </source>
</evidence>
<dbReference type="InterPro" id="IPR033640">
    <property type="entry name" value="FAR_C"/>
</dbReference>
<evidence type="ECO:0000256" key="1">
    <source>
        <dbReference type="ARBA" id="ARBA00004141"/>
    </source>
</evidence>
<evidence type="ECO:0000256" key="3">
    <source>
        <dbReference type="ARBA" id="ARBA00022516"/>
    </source>
</evidence>
<dbReference type="GO" id="GO:0102965">
    <property type="term" value="F:alcohol-forming long-chain fatty acyl-CoA reductase activity"/>
    <property type="evidence" value="ECO:0007669"/>
    <property type="project" value="UniProtKB-EC"/>
</dbReference>
<dbReference type="GO" id="GO:0005777">
    <property type="term" value="C:peroxisome"/>
    <property type="evidence" value="ECO:0007669"/>
    <property type="project" value="TreeGrafter"/>
</dbReference>
<feature type="domain" description="Fatty acyl-CoA reductase C-terminal" evidence="11">
    <location>
        <begin position="407"/>
        <end position="500"/>
    </location>
</feature>
<dbReference type="InterPro" id="IPR036291">
    <property type="entry name" value="NAD(P)-bd_dom_sf"/>
</dbReference>
<dbReference type="Proteomes" id="UP000515158">
    <property type="component" value="Unplaced"/>
</dbReference>
<comment type="function">
    <text evidence="10">Catalyzes the reduction of fatty acyl-CoA to fatty alcohols.</text>
</comment>
<dbReference type="InterPro" id="IPR013120">
    <property type="entry name" value="FAR_NAD-bd"/>
</dbReference>
<reference evidence="14" key="1">
    <citation type="submission" date="2025-08" db="UniProtKB">
        <authorList>
            <consortium name="RefSeq"/>
        </authorList>
    </citation>
    <scope>IDENTIFICATION</scope>
    <source>
        <tissue evidence="14">Total insect</tissue>
    </source>
</reference>
<evidence type="ECO:0000256" key="7">
    <source>
        <dbReference type="ARBA" id="ARBA00023098"/>
    </source>
</evidence>
<evidence type="ECO:0000256" key="8">
    <source>
        <dbReference type="ARBA" id="ARBA00023136"/>
    </source>
</evidence>
<keyword evidence="4" id="KW-0812">Transmembrane</keyword>
<feature type="domain" description="Thioester reductase (TE)" evidence="12">
    <location>
        <begin position="64"/>
        <end position="335"/>
    </location>
</feature>
<dbReference type="RefSeq" id="XP_034234855.1">
    <property type="nucleotide sequence ID" value="XM_034378964.1"/>
</dbReference>
<dbReference type="CDD" id="cd05236">
    <property type="entry name" value="FAR-N_SDR_e"/>
    <property type="match status" value="1"/>
</dbReference>
<dbReference type="GO" id="GO:0080019">
    <property type="term" value="F:alcohol-forming very long-chain fatty acyl-CoA reductase activity"/>
    <property type="evidence" value="ECO:0007669"/>
    <property type="project" value="InterPro"/>
</dbReference>
<dbReference type="KEGG" id="tpal:117641539"/>
<evidence type="ECO:0000256" key="4">
    <source>
        <dbReference type="ARBA" id="ARBA00022692"/>
    </source>
</evidence>
<proteinExistence type="inferred from homology"/>
<dbReference type="AlphaFoldDB" id="A0A6P8YDB2"/>
<evidence type="ECO:0000256" key="6">
    <source>
        <dbReference type="ARBA" id="ARBA00022989"/>
    </source>
</evidence>
<evidence type="ECO:0000259" key="11">
    <source>
        <dbReference type="Pfam" id="PF03015"/>
    </source>
</evidence>
<comment type="similarity">
    <text evidence="2 10">Belongs to the fatty acyl-CoA reductase family.</text>
</comment>
<dbReference type="GO" id="GO:0016020">
    <property type="term" value="C:membrane"/>
    <property type="evidence" value="ECO:0007669"/>
    <property type="project" value="UniProtKB-SubCell"/>
</dbReference>
<dbReference type="Gene3D" id="3.40.50.720">
    <property type="entry name" value="NAD(P)-binding Rossmann-like Domain"/>
    <property type="match status" value="1"/>
</dbReference>
<evidence type="ECO:0000256" key="5">
    <source>
        <dbReference type="ARBA" id="ARBA00022857"/>
    </source>
</evidence>
<dbReference type="GO" id="GO:0035336">
    <property type="term" value="P:long-chain fatty-acyl-CoA metabolic process"/>
    <property type="evidence" value="ECO:0007669"/>
    <property type="project" value="TreeGrafter"/>
</dbReference>